<dbReference type="PANTHER" id="PTHR23084:SF263">
    <property type="entry name" value="MORN REPEAT-CONTAINING PROTEIN 1"/>
    <property type="match status" value="1"/>
</dbReference>
<evidence type="ECO:0000313" key="3">
    <source>
        <dbReference type="Proteomes" id="UP000785679"/>
    </source>
</evidence>
<comment type="caution">
    <text evidence="2">The sequence shown here is derived from an EMBL/GenBank/DDBJ whole genome shotgun (WGS) entry which is preliminary data.</text>
</comment>
<name>A0A8J8NN76_HALGN</name>
<gene>
    <name evidence="2" type="ORF">FGO68_gene7253</name>
</gene>
<dbReference type="OrthoDB" id="294378at2759"/>
<dbReference type="AlphaFoldDB" id="A0A8J8NN76"/>
<protein>
    <recommendedName>
        <fullName evidence="4">MORN repeat protein</fullName>
    </recommendedName>
</protein>
<evidence type="ECO:0000256" key="1">
    <source>
        <dbReference type="ARBA" id="ARBA00022737"/>
    </source>
</evidence>
<keyword evidence="3" id="KW-1185">Reference proteome</keyword>
<dbReference type="SUPFAM" id="SSF82185">
    <property type="entry name" value="Histone H3 K4-specific methyltransferase SET7/9 N-terminal domain"/>
    <property type="match status" value="2"/>
</dbReference>
<dbReference type="PANTHER" id="PTHR23084">
    <property type="entry name" value="PHOSPHATIDYLINOSITOL-4-PHOSPHATE 5-KINASE RELATED"/>
    <property type="match status" value="1"/>
</dbReference>
<dbReference type="Pfam" id="PF02493">
    <property type="entry name" value="MORN"/>
    <property type="match status" value="7"/>
</dbReference>
<dbReference type="Gene3D" id="2.20.110.10">
    <property type="entry name" value="Histone H3 K4-specific methyltransferase SET7/9 N-terminal domain"/>
    <property type="match status" value="1"/>
</dbReference>
<accession>A0A8J8NN76</accession>
<sequence length="226" mass="26689">MIIQKQKGTLFQGWFKNGFLHGYGRLINLEDGGYVHEGGFQMDLFEGEGKTIWVQNGFTHIGEFYQNQPHGKAVQLGNGYFFKGSFQNGKKEGYGIEIQGHNQVYKGLFHKDVHHGFGYFRQDTQNYFGEFNMEKMHGFGSVWHQKDHVYNGWFKDNMYHGSGIQLQNNAHFYLIHYKGRPLYEKPIKDYANFQKIVVRKIAYSYTFYWRLMRLMLASTFRKKKSN</sequence>
<proteinExistence type="predicted"/>
<reference evidence="2" key="1">
    <citation type="submission" date="2019-06" db="EMBL/GenBank/DDBJ databases">
        <authorList>
            <person name="Zheng W."/>
        </authorList>
    </citation>
    <scope>NUCLEOTIDE SEQUENCE</scope>
    <source>
        <strain evidence="2">QDHG01</strain>
    </source>
</reference>
<evidence type="ECO:0000313" key="2">
    <source>
        <dbReference type="EMBL" id="TNV77550.1"/>
    </source>
</evidence>
<dbReference type="EMBL" id="RRYP01011726">
    <property type="protein sequence ID" value="TNV77550.1"/>
    <property type="molecule type" value="Genomic_DNA"/>
</dbReference>
<keyword evidence="1" id="KW-0677">Repeat</keyword>
<dbReference type="InterPro" id="IPR003409">
    <property type="entry name" value="MORN"/>
</dbReference>
<dbReference type="Proteomes" id="UP000785679">
    <property type="component" value="Unassembled WGS sequence"/>
</dbReference>
<organism evidence="2 3">
    <name type="scientific">Halteria grandinella</name>
    <dbReference type="NCBI Taxonomy" id="5974"/>
    <lineage>
        <taxon>Eukaryota</taxon>
        <taxon>Sar</taxon>
        <taxon>Alveolata</taxon>
        <taxon>Ciliophora</taxon>
        <taxon>Intramacronucleata</taxon>
        <taxon>Spirotrichea</taxon>
        <taxon>Stichotrichia</taxon>
        <taxon>Sporadotrichida</taxon>
        <taxon>Halteriidae</taxon>
        <taxon>Halteria</taxon>
    </lineage>
</organism>
<evidence type="ECO:0008006" key="4">
    <source>
        <dbReference type="Google" id="ProtNLM"/>
    </source>
</evidence>